<gene>
    <name evidence="10" type="primary">rraA</name>
    <name evidence="10" type="ORF">ACFOUO_05855</name>
</gene>
<dbReference type="Proteomes" id="UP001595843">
    <property type="component" value="Unassembled WGS sequence"/>
</dbReference>
<dbReference type="NCBIfam" id="TIGR01935">
    <property type="entry name" value="NOT-MenG"/>
    <property type="match status" value="1"/>
</dbReference>
<reference evidence="11" key="1">
    <citation type="journal article" date="2019" name="Int. J. Syst. Evol. Microbiol.">
        <title>The Global Catalogue of Microorganisms (GCM) 10K type strain sequencing project: providing services to taxonomists for standard genome sequencing and annotation.</title>
        <authorList>
            <consortium name="The Broad Institute Genomics Platform"/>
            <consortium name="The Broad Institute Genome Sequencing Center for Infectious Disease"/>
            <person name="Wu L."/>
            <person name="Ma J."/>
        </authorList>
    </citation>
    <scope>NUCLEOTIDE SEQUENCE [LARGE SCALE GENOMIC DNA]</scope>
    <source>
        <strain evidence="11">IBRC-M 10813</strain>
    </source>
</reference>
<evidence type="ECO:0000256" key="8">
    <source>
        <dbReference type="ARBA" id="ARBA00047973"/>
    </source>
</evidence>
<evidence type="ECO:0000313" key="10">
    <source>
        <dbReference type="EMBL" id="MFC4076334.1"/>
    </source>
</evidence>
<dbReference type="EC" id="4.1.1.112" evidence="9"/>
<evidence type="ECO:0000256" key="2">
    <source>
        <dbReference type="ARBA" id="ARBA00001968"/>
    </source>
</evidence>
<dbReference type="Pfam" id="PF03737">
    <property type="entry name" value="RraA-like"/>
    <property type="match status" value="1"/>
</dbReference>
<dbReference type="EC" id="4.1.3.17" evidence="9"/>
<dbReference type="PANTHER" id="PTHR33254:SF4">
    <property type="entry name" value="4-HYDROXY-4-METHYL-2-OXOGLUTARATE ALDOLASE 3-RELATED"/>
    <property type="match status" value="1"/>
</dbReference>
<keyword evidence="6 9" id="KW-0456">Lyase</keyword>
<dbReference type="CDD" id="cd16841">
    <property type="entry name" value="RraA_family"/>
    <property type="match status" value="1"/>
</dbReference>
<dbReference type="InterPro" id="IPR036704">
    <property type="entry name" value="RraA/RraA-like_sf"/>
</dbReference>
<dbReference type="RefSeq" id="WP_380703086.1">
    <property type="nucleotide sequence ID" value="NZ_JBHSAP010000007.1"/>
</dbReference>
<evidence type="ECO:0000256" key="7">
    <source>
        <dbReference type="ARBA" id="ARBA00025046"/>
    </source>
</evidence>
<organism evidence="10 11">
    <name type="scientific">Salinithrix halophila</name>
    <dbReference type="NCBI Taxonomy" id="1485204"/>
    <lineage>
        <taxon>Bacteria</taxon>
        <taxon>Bacillati</taxon>
        <taxon>Bacillota</taxon>
        <taxon>Bacilli</taxon>
        <taxon>Bacillales</taxon>
        <taxon>Thermoactinomycetaceae</taxon>
        <taxon>Salinithrix</taxon>
    </lineage>
</organism>
<dbReference type="SUPFAM" id="SSF89562">
    <property type="entry name" value="RraA-like"/>
    <property type="match status" value="1"/>
</dbReference>
<dbReference type="NCBIfam" id="NF006875">
    <property type="entry name" value="PRK09372.1"/>
    <property type="match status" value="1"/>
</dbReference>
<comment type="subunit">
    <text evidence="4 9">Homotrimer.</text>
</comment>
<accession>A0ABV8JK46</accession>
<comment type="caution">
    <text evidence="10">The sequence shown here is derived from an EMBL/GenBank/DDBJ whole genome shotgun (WGS) entry which is preliminary data.</text>
</comment>
<proteinExistence type="inferred from homology"/>
<evidence type="ECO:0000313" key="11">
    <source>
        <dbReference type="Proteomes" id="UP001595843"/>
    </source>
</evidence>
<name>A0ABV8JK46_9BACL</name>
<comment type="function">
    <text evidence="7 9">Catalyzes the aldol cleavage of 4-hydroxy-4-methyl-2-oxoglutarate (HMG) into 2 molecules of pyruvate. Also contains a secondary oxaloacetate (OAA) decarboxylase activity due to the common pyruvate enolate transition state formed following C-C bond cleavage in the retro-aldol and decarboxylation reactions.</text>
</comment>
<comment type="catalytic activity">
    <reaction evidence="8 9">
        <text>oxaloacetate + H(+) = pyruvate + CO2</text>
        <dbReference type="Rhea" id="RHEA:15641"/>
        <dbReference type="ChEBI" id="CHEBI:15361"/>
        <dbReference type="ChEBI" id="CHEBI:15378"/>
        <dbReference type="ChEBI" id="CHEBI:16452"/>
        <dbReference type="ChEBI" id="CHEBI:16526"/>
        <dbReference type="EC" id="4.1.1.112"/>
    </reaction>
</comment>
<evidence type="ECO:0000256" key="1">
    <source>
        <dbReference type="ARBA" id="ARBA00001342"/>
    </source>
</evidence>
<evidence type="ECO:0000256" key="3">
    <source>
        <dbReference type="ARBA" id="ARBA00008621"/>
    </source>
</evidence>
<comment type="cofactor">
    <cofactor evidence="2 9">
        <name>a divalent metal cation</name>
        <dbReference type="ChEBI" id="CHEBI:60240"/>
    </cofactor>
</comment>
<dbReference type="EMBL" id="JBHSAP010000007">
    <property type="protein sequence ID" value="MFC4076334.1"/>
    <property type="molecule type" value="Genomic_DNA"/>
</dbReference>
<evidence type="ECO:0000256" key="9">
    <source>
        <dbReference type="RuleBase" id="RU004338"/>
    </source>
</evidence>
<comment type="similarity">
    <text evidence="3 9">Belongs to the class II aldolase/RraA-like family.</text>
</comment>
<comment type="catalytic activity">
    <reaction evidence="1 9">
        <text>4-hydroxy-4-methyl-2-oxoglutarate = 2 pyruvate</text>
        <dbReference type="Rhea" id="RHEA:22748"/>
        <dbReference type="ChEBI" id="CHEBI:15361"/>
        <dbReference type="ChEBI" id="CHEBI:58276"/>
        <dbReference type="EC" id="4.1.3.17"/>
    </reaction>
</comment>
<dbReference type="InterPro" id="IPR005493">
    <property type="entry name" value="RraA/RraA-like"/>
</dbReference>
<evidence type="ECO:0000256" key="5">
    <source>
        <dbReference type="ARBA" id="ARBA00022723"/>
    </source>
</evidence>
<dbReference type="Gene3D" id="3.50.30.40">
    <property type="entry name" value="Ribonuclease E inhibitor RraA/RraA-like"/>
    <property type="match status" value="1"/>
</dbReference>
<dbReference type="InterPro" id="IPR010203">
    <property type="entry name" value="RraA"/>
</dbReference>
<evidence type="ECO:0000256" key="6">
    <source>
        <dbReference type="ARBA" id="ARBA00023239"/>
    </source>
</evidence>
<sequence>MRTTDLCDEYSKELQIAEPIFTSFGGRSRFFGPIATVMVREDNVRVIEALETIPEGSVLVVDGGGSKACALLGDRLAGIAVKRKLAGIIVYGCIRDTPEIARMDIGVLALAPMPKKSKKEGTGQRNVSVTFAGVTWTPGHWAYVDEDGIVVAKGELQLK</sequence>
<keyword evidence="11" id="KW-1185">Reference proteome</keyword>
<evidence type="ECO:0000256" key="4">
    <source>
        <dbReference type="ARBA" id="ARBA00011233"/>
    </source>
</evidence>
<dbReference type="PANTHER" id="PTHR33254">
    <property type="entry name" value="4-HYDROXY-4-METHYL-2-OXOGLUTARATE ALDOLASE 3-RELATED"/>
    <property type="match status" value="1"/>
</dbReference>
<protein>
    <recommendedName>
        <fullName evidence="9">4-hydroxy-4-methyl-2-oxoglutarate aldolase</fullName>
        <shortName evidence="9">HMG aldolase</shortName>
        <ecNumber evidence="9">4.1.1.112</ecNumber>
        <ecNumber evidence="9">4.1.3.17</ecNumber>
    </recommendedName>
    <alternativeName>
        <fullName evidence="9">Oxaloacetate decarboxylase</fullName>
    </alternativeName>
</protein>
<keyword evidence="5 9" id="KW-0479">Metal-binding</keyword>